<protein>
    <submittedName>
        <fullName evidence="2">Uncharacterized protein</fullName>
    </submittedName>
</protein>
<gene>
    <name evidence="2" type="ORF">PIB30_103895</name>
</gene>
<evidence type="ECO:0000313" key="2">
    <source>
        <dbReference type="EMBL" id="MED6226449.1"/>
    </source>
</evidence>
<feature type="region of interest" description="Disordered" evidence="1">
    <location>
        <begin position="134"/>
        <end position="171"/>
    </location>
</feature>
<sequence>MEVLSMFQRPRSVALEYEKPGTYGKGLIPPTRPFDRVWLRGLRDNHPYLGLVIIIRLYPRNGIIGQRQFRLRLRRALTTCATSSRTCSSNNMISSSSNFRGLQWHDGSPPKFLHHLQQLHQLGEGLVRVVAGAEDDEHDTSSEEPSLVSPGSPHEDHGSNGHCSRGSVLFW</sequence>
<name>A0ABU6ZWV6_9FABA</name>
<comment type="caution">
    <text evidence="2">The sequence shown here is derived from an EMBL/GenBank/DDBJ whole genome shotgun (WGS) entry which is preliminary data.</text>
</comment>
<dbReference type="Proteomes" id="UP001341840">
    <property type="component" value="Unassembled WGS sequence"/>
</dbReference>
<accession>A0ABU6ZWV6</accession>
<dbReference type="EMBL" id="JASCZI010275331">
    <property type="protein sequence ID" value="MED6226449.1"/>
    <property type="molecule type" value="Genomic_DNA"/>
</dbReference>
<organism evidence="2 3">
    <name type="scientific">Stylosanthes scabra</name>
    <dbReference type="NCBI Taxonomy" id="79078"/>
    <lineage>
        <taxon>Eukaryota</taxon>
        <taxon>Viridiplantae</taxon>
        <taxon>Streptophyta</taxon>
        <taxon>Embryophyta</taxon>
        <taxon>Tracheophyta</taxon>
        <taxon>Spermatophyta</taxon>
        <taxon>Magnoliopsida</taxon>
        <taxon>eudicotyledons</taxon>
        <taxon>Gunneridae</taxon>
        <taxon>Pentapetalae</taxon>
        <taxon>rosids</taxon>
        <taxon>fabids</taxon>
        <taxon>Fabales</taxon>
        <taxon>Fabaceae</taxon>
        <taxon>Papilionoideae</taxon>
        <taxon>50 kb inversion clade</taxon>
        <taxon>dalbergioids sensu lato</taxon>
        <taxon>Dalbergieae</taxon>
        <taxon>Pterocarpus clade</taxon>
        <taxon>Stylosanthes</taxon>
    </lineage>
</organism>
<reference evidence="2 3" key="1">
    <citation type="journal article" date="2023" name="Plants (Basel)">
        <title>Bridging the Gap: Combining Genomics and Transcriptomics Approaches to Understand Stylosanthes scabra, an Orphan Legume from the Brazilian Caatinga.</title>
        <authorList>
            <person name="Ferreira-Neto J.R.C."/>
            <person name="da Silva M.D."/>
            <person name="Binneck E."/>
            <person name="de Melo N.F."/>
            <person name="da Silva R.H."/>
            <person name="de Melo A.L.T.M."/>
            <person name="Pandolfi V."/>
            <person name="Bustamante F.O."/>
            <person name="Brasileiro-Vidal A.C."/>
            <person name="Benko-Iseppon A.M."/>
        </authorList>
    </citation>
    <scope>NUCLEOTIDE SEQUENCE [LARGE SCALE GENOMIC DNA]</scope>
    <source>
        <tissue evidence="2">Leaves</tissue>
    </source>
</reference>
<proteinExistence type="predicted"/>
<evidence type="ECO:0000256" key="1">
    <source>
        <dbReference type="SAM" id="MobiDB-lite"/>
    </source>
</evidence>
<keyword evidence="3" id="KW-1185">Reference proteome</keyword>
<evidence type="ECO:0000313" key="3">
    <source>
        <dbReference type="Proteomes" id="UP001341840"/>
    </source>
</evidence>